<feature type="domain" description="Aminotransferase class I/classII large" evidence="4">
    <location>
        <begin position="23"/>
        <end position="281"/>
    </location>
</feature>
<dbReference type="PANTHER" id="PTHR42885">
    <property type="entry name" value="HISTIDINOL-PHOSPHATE AMINOTRANSFERASE-RELATED"/>
    <property type="match status" value="1"/>
</dbReference>
<sequence length="372" mass="41103">MRPIPHGGNPAEARRRYGLGERHLIDFSACLNPFGPSPTVIAAARAGLDHVGEFPEPGCPRLAERIAEFHGVPIDHVVVGAGTSELISLIAQSLREVLALHAYENGDPAMAVSHLVEPTYGDYRRVSVLNELRIETWGTHILNWHQEEFPEPAAGVFWTGHPDNPTGRAWDRTVLLPRVDASLGLLTVVDEAYLPFLADESERTLVQAATSRENLLVLRSFGPIAAIPGLRIGYAVASPDMVIRLKQYQDPWTITQVAEAAALAALDDNDSRQRVIQLLSEEVPRLTDRLWEIPGLRPAWPEHERPGNAPPAPNYLLVSLSETVWTSRKFMKSWPIGDSWSVNVPTIAGSKSEHSSRDMTSWSQPRAIFESP</sequence>
<dbReference type="SUPFAM" id="SSF53383">
    <property type="entry name" value="PLP-dependent transferases"/>
    <property type="match status" value="1"/>
</dbReference>
<dbReference type="InterPro" id="IPR015422">
    <property type="entry name" value="PyrdxlP-dep_Trfase_small"/>
</dbReference>
<proteinExistence type="predicted"/>
<dbReference type="PANTHER" id="PTHR42885:SF1">
    <property type="entry name" value="THREONINE-PHOSPHATE DECARBOXYLASE"/>
    <property type="match status" value="1"/>
</dbReference>
<keyword evidence="5" id="KW-0032">Aminotransferase</keyword>
<dbReference type="EMBL" id="CP155447">
    <property type="protein sequence ID" value="XBH03741.1"/>
    <property type="molecule type" value="Genomic_DNA"/>
</dbReference>
<evidence type="ECO:0000259" key="4">
    <source>
        <dbReference type="Pfam" id="PF00155"/>
    </source>
</evidence>
<gene>
    <name evidence="5" type="ORF">V5E97_36365</name>
</gene>
<keyword evidence="5" id="KW-0808">Transferase</keyword>
<comment type="cofactor">
    <cofactor evidence="1">
        <name>pyridoxal 5'-phosphate</name>
        <dbReference type="ChEBI" id="CHEBI:597326"/>
    </cofactor>
</comment>
<evidence type="ECO:0000256" key="1">
    <source>
        <dbReference type="ARBA" id="ARBA00001933"/>
    </source>
</evidence>
<accession>A0AAU7CES8</accession>
<dbReference type="Gene3D" id="3.90.1150.10">
    <property type="entry name" value="Aspartate Aminotransferase, domain 1"/>
    <property type="match status" value="1"/>
</dbReference>
<protein>
    <submittedName>
        <fullName evidence="5">Aminotransferase class I/II-fold pyridoxal phosphate-dependent enzyme</fullName>
    </submittedName>
</protein>
<evidence type="ECO:0000256" key="2">
    <source>
        <dbReference type="ARBA" id="ARBA00022898"/>
    </source>
</evidence>
<dbReference type="RefSeq" id="WP_406696481.1">
    <property type="nucleotide sequence ID" value="NZ_CP155447.1"/>
</dbReference>
<evidence type="ECO:0000313" key="5">
    <source>
        <dbReference type="EMBL" id="XBH03741.1"/>
    </source>
</evidence>
<dbReference type="InterPro" id="IPR004839">
    <property type="entry name" value="Aminotransferase_I/II_large"/>
</dbReference>
<dbReference type="GO" id="GO:0030170">
    <property type="term" value="F:pyridoxal phosphate binding"/>
    <property type="evidence" value="ECO:0007669"/>
    <property type="project" value="InterPro"/>
</dbReference>
<feature type="region of interest" description="Disordered" evidence="3">
    <location>
        <begin position="349"/>
        <end position="372"/>
    </location>
</feature>
<dbReference type="AlphaFoldDB" id="A0AAU7CES8"/>
<dbReference type="Pfam" id="PF00155">
    <property type="entry name" value="Aminotran_1_2"/>
    <property type="match status" value="1"/>
</dbReference>
<dbReference type="GO" id="GO:0008483">
    <property type="term" value="F:transaminase activity"/>
    <property type="evidence" value="ECO:0007669"/>
    <property type="project" value="UniProtKB-KW"/>
</dbReference>
<dbReference type="InterPro" id="IPR015421">
    <property type="entry name" value="PyrdxlP-dep_Trfase_major"/>
</dbReference>
<dbReference type="InterPro" id="IPR015424">
    <property type="entry name" value="PyrdxlP-dep_Trfase"/>
</dbReference>
<dbReference type="CDD" id="cd00609">
    <property type="entry name" value="AAT_like"/>
    <property type="match status" value="1"/>
</dbReference>
<evidence type="ECO:0000256" key="3">
    <source>
        <dbReference type="SAM" id="MobiDB-lite"/>
    </source>
</evidence>
<dbReference type="Gene3D" id="3.40.640.10">
    <property type="entry name" value="Type I PLP-dependent aspartate aminotransferase-like (Major domain)"/>
    <property type="match status" value="1"/>
</dbReference>
<keyword evidence="2" id="KW-0663">Pyridoxal phosphate</keyword>
<organism evidence="5">
    <name type="scientific">Singulisphaera sp. Ch08</name>
    <dbReference type="NCBI Taxonomy" id="3120278"/>
    <lineage>
        <taxon>Bacteria</taxon>
        <taxon>Pseudomonadati</taxon>
        <taxon>Planctomycetota</taxon>
        <taxon>Planctomycetia</taxon>
        <taxon>Isosphaerales</taxon>
        <taxon>Isosphaeraceae</taxon>
        <taxon>Singulisphaera</taxon>
    </lineage>
</organism>
<name>A0AAU7CES8_9BACT</name>
<reference evidence="5" key="1">
    <citation type="submission" date="2024-05" db="EMBL/GenBank/DDBJ databases">
        <title>Planctomycetes of the genus Singulisphaera possess chitinolytic capabilities.</title>
        <authorList>
            <person name="Ivanova A."/>
        </authorList>
    </citation>
    <scope>NUCLEOTIDE SEQUENCE</scope>
    <source>
        <strain evidence="5">Ch08T</strain>
    </source>
</reference>